<sequence length="117" mass="12087">MSALAERTAPDATPDAPVDAAPAGAPVDAVAAPADPAPRPGAMKFRRKYTTVRLTPEQASRQGQVATSAFRRFGERDAAMAFLNAHDETLGGRPLDLAIASAQGLATVEAAMAERTA</sequence>
<name>A0A2W4YY85_9SPHN</name>
<evidence type="ECO:0008006" key="4">
    <source>
        <dbReference type="Google" id="ProtNLM"/>
    </source>
</evidence>
<accession>A0A2W4YY85</accession>
<organism evidence="2 3">
    <name type="scientific">Sphingomonas hengshuiensis</name>
    <dbReference type="NCBI Taxonomy" id="1609977"/>
    <lineage>
        <taxon>Bacteria</taxon>
        <taxon>Pseudomonadati</taxon>
        <taxon>Pseudomonadota</taxon>
        <taxon>Alphaproteobacteria</taxon>
        <taxon>Sphingomonadales</taxon>
        <taxon>Sphingomonadaceae</taxon>
        <taxon>Sphingomonas</taxon>
    </lineage>
</organism>
<gene>
    <name evidence="2" type="ORF">DI632_13635</name>
</gene>
<reference evidence="2 3" key="1">
    <citation type="submission" date="2017-08" db="EMBL/GenBank/DDBJ databases">
        <title>Infants hospitalized years apart are colonized by the same room-sourced microbial strains.</title>
        <authorList>
            <person name="Brooks B."/>
            <person name="Olm M.R."/>
            <person name="Firek B.A."/>
            <person name="Baker R."/>
            <person name="Thomas B.C."/>
            <person name="Morowitz M.J."/>
            <person name="Banfield J.F."/>
        </authorList>
    </citation>
    <scope>NUCLEOTIDE SEQUENCE [LARGE SCALE GENOMIC DNA]</scope>
    <source>
        <strain evidence="2">S2_018_000_R3_110</strain>
    </source>
</reference>
<feature type="compositionally biased region" description="Low complexity" evidence="1">
    <location>
        <begin position="10"/>
        <end position="34"/>
    </location>
</feature>
<proteinExistence type="predicted"/>
<protein>
    <recommendedName>
        <fullName evidence="4">Antitoxin Xre/MbcA/ParS-like toxin-binding domain-containing protein</fullName>
    </recommendedName>
</protein>
<dbReference type="EMBL" id="QFNF01000042">
    <property type="protein sequence ID" value="PZO74456.1"/>
    <property type="molecule type" value="Genomic_DNA"/>
</dbReference>
<dbReference type="Proteomes" id="UP000248614">
    <property type="component" value="Unassembled WGS sequence"/>
</dbReference>
<evidence type="ECO:0000313" key="2">
    <source>
        <dbReference type="EMBL" id="PZO74456.1"/>
    </source>
</evidence>
<evidence type="ECO:0000256" key="1">
    <source>
        <dbReference type="SAM" id="MobiDB-lite"/>
    </source>
</evidence>
<comment type="caution">
    <text evidence="2">The sequence shown here is derived from an EMBL/GenBank/DDBJ whole genome shotgun (WGS) entry which is preliminary data.</text>
</comment>
<evidence type="ECO:0000313" key="3">
    <source>
        <dbReference type="Proteomes" id="UP000248614"/>
    </source>
</evidence>
<dbReference type="AlphaFoldDB" id="A0A2W4YY85"/>
<feature type="region of interest" description="Disordered" evidence="1">
    <location>
        <begin position="1"/>
        <end position="43"/>
    </location>
</feature>